<organism evidence="4 5">
    <name type="scientific">Symbiochloris irregularis</name>
    <dbReference type="NCBI Taxonomy" id="706552"/>
    <lineage>
        <taxon>Eukaryota</taxon>
        <taxon>Viridiplantae</taxon>
        <taxon>Chlorophyta</taxon>
        <taxon>core chlorophytes</taxon>
        <taxon>Trebouxiophyceae</taxon>
        <taxon>Trebouxiales</taxon>
        <taxon>Trebouxiaceae</taxon>
        <taxon>Symbiochloris</taxon>
    </lineage>
</organism>
<dbReference type="GO" id="GO:0034553">
    <property type="term" value="P:mitochondrial respiratory chain complex II assembly"/>
    <property type="evidence" value="ECO:0007669"/>
    <property type="project" value="TreeGrafter"/>
</dbReference>
<dbReference type="PANTHER" id="PTHR13675:SF1">
    <property type="entry name" value="SUCCINATE DEHYDROGENASE ASSEMBLY FACTOR 1, MITOCHONDRIAL"/>
    <property type="match status" value="1"/>
</dbReference>
<dbReference type="Proteomes" id="UP001465755">
    <property type="component" value="Unassembled WGS sequence"/>
</dbReference>
<feature type="domain" description="Complex 1 LYR protein" evidence="3">
    <location>
        <begin position="9"/>
        <end position="68"/>
    </location>
</feature>
<evidence type="ECO:0000259" key="3">
    <source>
        <dbReference type="Pfam" id="PF05347"/>
    </source>
</evidence>
<keyword evidence="2" id="KW-0496">Mitochondrion</keyword>
<reference evidence="4 5" key="1">
    <citation type="journal article" date="2024" name="Nat. Commun.">
        <title>Phylogenomics reveals the evolutionary origins of lichenization in chlorophyte algae.</title>
        <authorList>
            <person name="Puginier C."/>
            <person name="Libourel C."/>
            <person name="Otte J."/>
            <person name="Skaloud P."/>
            <person name="Haon M."/>
            <person name="Grisel S."/>
            <person name="Petersen M."/>
            <person name="Berrin J.G."/>
            <person name="Delaux P.M."/>
            <person name="Dal Grande F."/>
            <person name="Keller J."/>
        </authorList>
    </citation>
    <scope>NUCLEOTIDE SEQUENCE [LARGE SCALE GENOMIC DNA]</scope>
    <source>
        <strain evidence="4 5">SAG 2036</strain>
    </source>
</reference>
<proteinExistence type="predicted"/>
<evidence type="ECO:0000256" key="1">
    <source>
        <dbReference type="ARBA" id="ARBA00004173"/>
    </source>
</evidence>
<accession>A0AAW1P316</accession>
<dbReference type="PANTHER" id="PTHR13675">
    <property type="entry name" value="LYR MOTIF-CONTAINING PROTEIN 2"/>
    <property type="match status" value="1"/>
</dbReference>
<name>A0AAW1P316_9CHLO</name>
<protein>
    <recommendedName>
        <fullName evidence="3">Complex 1 LYR protein domain-containing protein</fullName>
    </recommendedName>
</protein>
<sequence>MPRPTGLQRQVFSFYRNVLRVCREQQDTVQASRIQARARQELERYRQADRKDYQRVEYLLRRGKRQLDLASTGHAKLTNVLMS</sequence>
<dbReference type="InterPro" id="IPR008011">
    <property type="entry name" value="Complex1_LYR_dom"/>
</dbReference>
<comment type="subcellular location">
    <subcellularLocation>
        <location evidence="1">Mitochondrion</location>
    </subcellularLocation>
</comment>
<dbReference type="EMBL" id="JALJOQ010000069">
    <property type="protein sequence ID" value="KAK9802707.1"/>
    <property type="molecule type" value="Genomic_DNA"/>
</dbReference>
<dbReference type="GO" id="GO:0005739">
    <property type="term" value="C:mitochondrion"/>
    <property type="evidence" value="ECO:0007669"/>
    <property type="project" value="UniProtKB-SubCell"/>
</dbReference>
<evidence type="ECO:0000313" key="4">
    <source>
        <dbReference type="EMBL" id="KAK9802707.1"/>
    </source>
</evidence>
<gene>
    <name evidence="4" type="ORF">WJX73_009596</name>
</gene>
<evidence type="ECO:0000313" key="5">
    <source>
        <dbReference type="Proteomes" id="UP001465755"/>
    </source>
</evidence>
<keyword evidence="5" id="KW-1185">Reference proteome</keyword>
<evidence type="ECO:0000256" key="2">
    <source>
        <dbReference type="ARBA" id="ARBA00023128"/>
    </source>
</evidence>
<comment type="caution">
    <text evidence="4">The sequence shown here is derived from an EMBL/GenBank/DDBJ whole genome shotgun (WGS) entry which is preliminary data.</text>
</comment>
<dbReference type="AlphaFoldDB" id="A0AAW1P316"/>
<dbReference type="Pfam" id="PF05347">
    <property type="entry name" value="Complex1_LYR"/>
    <property type="match status" value="1"/>
</dbReference>